<dbReference type="SFLD" id="SFLDS00005">
    <property type="entry name" value="Isoprenoid_Synthase_Type_I"/>
    <property type="match status" value="1"/>
</dbReference>
<dbReference type="FunFam" id="1.50.10.130:FF:000001">
    <property type="entry name" value="Isoprene synthase, chloroplastic"/>
    <property type="match status" value="1"/>
</dbReference>
<dbReference type="Gene3D" id="1.10.600.10">
    <property type="entry name" value="Farnesyl Diphosphate Synthase"/>
    <property type="match status" value="1"/>
</dbReference>
<dbReference type="PANTHER" id="PTHR31225:SF235">
    <property type="entry name" value="TERPENOID CYCLASES_PROTEIN PRENYLTRANSFERASE ALPHA-ALPHA TOROID-RELATED"/>
    <property type="match status" value="1"/>
</dbReference>
<reference evidence="5 6" key="1">
    <citation type="submission" date="2019-05" db="EMBL/GenBank/DDBJ databases">
        <title>Mikania micrantha, genome provides insights into the molecular mechanism of rapid growth.</title>
        <authorList>
            <person name="Liu B."/>
        </authorList>
    </citation>
    <scope>NUCLEOTIDE SEQUENCE [LARGE SCALE GENOMIC DNA]</scope>
    <source>
        <strain evidence="5">NLD-2019</strain>
        <tissue evidence="5">Leaf</tissue>
    </source>
</reference>
<dbReference type="FunFam" id="1.10.600.10:FF:000007">
    <property type="entry name" value="Isoprene synthase, chloroplastic"/>
    <property type="match status" value="1"/>
</dbReference>
<accession>A0A5N6NIF9</accession>
<dbReference type="PANTHER" id="PTHR31225">
    <property type="entry name" value="OS04G0344100 PROTEIN-RELATED"/>
    <property type="match status" value="1"/>
</dbReference>
<dbReference type="CDD" id="cd00684">
    <property type="entry name" value="Terpene_cyclase_plant_C1"/>
    <property type="match status" value="1"/>
</dbReference>
<feature type="domain" description="Terpene synthase N-terminal" evidence="3">
    <location>
        <begin position="20"/>
        <end position="194"/>
    </location>
</feature>
<dbReference type="SUPFAM" id="SSF48239">
    <property type="entry name" value="Terpenoid cyclases/Protein prenyltransferases"/>
    <property type="match status" value="1"/>
</dbReference>
<dbReference type="InterPro" id="IPR008949">
    <property type="entry name" value="Isoprenoid_synthase_dom_sf"/>
</dbReference>
<dbReference type="InterPro" id="IPR008930">
    <property type="entry name" value="Terpenoid_cyclase/PrenylTrfase"/>
</dbReference>
<dbReference type="OrthoDB" id="1877784at2759"/>
<dbReference type="GO" id="GO:0046246">
    <property type="term" value="P:terpene biosynthetic process"/>
    <property type="evidence" value="ECO:0007669"/>
    <property type="project" value="UniProtKB-ARBA"/>
</dbReference>
<dbReference type="Gene3D" id="1.50.10.130">
    <property type="entry name" value="Terpene synthase, N-terminal domain"/>
    <property type="match status" value="1"/>
</dbReference>
<dbReference type="GO" id="GO:0034005">
    <property type="term" value="F:germacrene-A synthase activity"/>
    <property type="evidence" value="ECO:0007669"/>
    <property type="project" value="UniProtKB-ARBA"/>
</dbReference>
<comment type="cofactor">
    <cofactor evidence="1">
        <name>Mg(2+)</name>
        <dbReference type="ChEBI" id="CHEBI:18420"/>
    </cofactor>
</comment>
<dbReference type="InterPro" id="IPR036965">
    <property type="entry name" value="Terpene_synth_N_sf"/>
</dbReference>
<proteinExistence type="predicted"/>
<dbReference type="Pfam" id="PF03936">
    <property type="entry name" value="Terpene_synth_C"/>
    <property type="match status" value="1"/>
</dbReference>
<evidence type="ECO:0000313" key="5">
    <source>
        <dbReference type="EMBL" id="KAD4888459.1"/>
    </source>
</evidence>
<dbReference type="SUPFAM" id="SSF48576">
    <property type="entry name" value="Terpenoid synthases"/>
    <property type="match status" value="1"/>
</dbReference>
<evidence type="ECO:0000259" key="4">
    <source>
        <dbReference type="Pfam" id="PF03936"/>
    </source>
</evidence>
<dbReference type="InterPro" id="IPR044814">
    <property type="entry name" value="Terpene_cyclase_plant_C1"/>
</dbReference>
<dbReference type="GO" id="GO:0016102">
    <property type="term" value="P:diterpenoid biosynthetic process"/>
    <property type="evidence" value="ECO:0007669"/>
    <property type="project" value="InterPro"/>
</dbReference>
<dbReference type="InterPro" id="IPR005630">
    <property type="entry name" value="Terpene_synthase_metal-bd"/>
</dbReference>
<gene>
    <name evidence="5" type="ORF">E3N88_20532</name>
</gene>
<dbReference type="Pfam" id="PF01397">
    <property type="entry name" value="Terpene_synth"/>
    <property type="match status" value="1"/>
</dbReference>
<organism evidence="5 6">
    <name type="scientific">Mikania micrantha</name>
    <name type="common">bitter vine</name>
    <dbReference type="NCBI Taxonomy" id="192012"/>
    <lineage>
        <taxon>Eukaryota</taxon>
        <taxon>Viridiplantae</taxon>
        <taxon>Streptophyta</taxon>
        <taxon>Embryophyta</taxon>
        <taxon>Tracheophyta</taxon>
        <taxon>Spermatophyta</taxon>
        <taxon>Magnoliopsida</taxon>
        <taxon>eudicotyledons</taxon>
        <taxon>Gunneridae</taxon>
        <taxon>Pentapetalae</taxon>
        <taxon>asterids</taxon>
        <taxon>campanulids</taxon>
        <taxon>Asterales</taxon>
        <taxon>Asteraceae</taxon>
        <taxon>Asteroideae</taxon>
        <taxon>Heliantheae alliance</taxon>
        <taxon>Eupatorieae</taxon>
        <taxon>Mikania</taxon>
    </lineage>
</organism>
<dbReference type="InterPro" id="IPR034741">
    <property type="entry name" value="Terpene_cyclase-like_1_C"/>
</dbReference>
<dbReference type="InterPro" id="IPR050148">
    <property type="entry name" value="Terpene_synthase-like"/>
</dbReference>
<dbReference type="EMBL" id="SZYD01000011">
    <property type="protein sequence ID" value="KAD4888459.1"/>
    <property type="molecule type" value="Genomic_DNA"/>
</dbReference>
<keyword evidence="2" id="KW-0479">Metal-binding</keyword>
<dbReference type="GO" id="GO:0000287">
    <property type="term" value="F:magnesium ion binding"/>
    <property type="evidence" value="ECO:0007669"/>
    <property type="project" value="InterPro"/>
</dbReference>
<feature type="domain" description="Terpene synthase metal-binding" evidence="4">
    <location>
        <begin position="253"/>
        <end position="490"/>
    </location>
</feature>
<dbReference type="Proteomes" id="UP000326396">
    <property type="component" value="Linkage Group LG19"/>
</dbReference>
<dbReference type="AlphaFoldDB" id="A0A5N6NIF9"/>
<evidence type="ECO:0000256" key="2">
    <source>
        <dbReference type="ARBA" id="ARBA00022723"/>
    </source>
</evidence>
<evidence type="ECO:0000259" key="3">
    <source>
        <dbReference type="Pfam" id="PF01397"/>
    </source>
</evidence>
<evidence type="ECO:0000256" key="1">
    <source>
        <dbReference type="ARBA" id="ARBA00001946"/>
    </source>
</evidence>
<evidence type="ECO:0000313" key="6">
    <source>
        <dbReference type="Proteomes" id="UP000326396"/>
    </source>
</evidence>
<comment type="caution">
    <text evidence="5">The sequence shown here is derived from an EMBL/GenBank/DDBJ whole genome shotgun (WGS) entry which is preliminary data.</text>
</comment>
<dbReference type="InterPro" id="IPR001906">
    <property type="entry name" value="Terpene_synth_N"/>
</dbReference>
<dbReference type="SFLD" id="SFLDG01019">
    <property type="entry name" value="Terpene_Cyclase_Like_1_C_Termi"/>
    <property type="match status" value="1"/>
</dbReference>
<protein>
    <submittedName>
        <fullName evidence="5">Uncharacterized protein</fullName>
    </submittedName>
</protein>
<name>A0A5N6NIF9_9ASTR</name>
<sequence>MSFKQEDVKRPIANFPPSVWRDEFLFYDQQEDQDGVEKEVEELKEEVRKEIVHAMNIPTEHTNLLKLVDAVERLGVAYYFEQEIDQVLQHFYNAYGDKWKGGAISVWFRIMRQHGYFVSTDIFNNYKSKDGAFKEPLNDDVVGLLELYEATYLRLPGEIILDDALSFTRGRLDDISKDLSSTNSIVSKQIQEALAQPLHKRVPRIESVRYISFYQQQPLHNMSLLKLAKLGFNLLQSLHKKELNQIYKWWKGFDVPTNLPYARNRLVESYFWSLCVYFEPQYSESRMFLAKVFATATLLDDTYDAYGTLEELEIFTKALKMWSITCLDGLPKSMKLIYQMLLEMYEDMEKILSMMGIAHHLNYIREAMMEYIGCYMKEAKWANDGYIPTTEEHKEVATTSSGYKFVLIASFAAMGDVITDKVFKWALTMPPIARSSCVISRVMDDIVTHEEEQERMHVASSIQCYMKEHNVTKQQVYDLFNEKVEEAWKEMNHESLRCKDVEMSVIMRVINLARAMDVLYKNKDHFTHVDDELINHIKSLLVDAIVI</sequence>
<keyword evidence="6" id="KW-1185">Reference proteome</keyword>